<dbReference type="Pfam" id="PF01149">
    <property type="entry name" value="Fapy_DNA_glyco"/>
    <property type="match status" value="1"/>
</dbReference>
<dbReference type="PANTHER" id="PTHR22993">
    <property type="entry name" value="FORMAMIDOPYRIMIDINE-DNA GLYCOSYLASE"/>
    <property type="match status" value="1"/>
</dbReference>
<evidence type="ECO:0000256" key="7">
    <source>
        <dbReference type="ARBA" id="ARBA00023239"/>
    </source>
</evidence>
<evidence type="ECO:0000256" key="9">
    <source>
        <dbReference type="ARBA" id="ARBA00023295"/>
    </source>
</evidence>
<dbReference type="InterPro" id="IPR010979">
    <property type="entry name" value="Ribosomal_uS13-like_H2TH"/>
</dbReference>
<dbReference type="InterPro" id="IPR012319">
    <property type="entry name" value="FPG_cat"/>
</dbReference>
<dbReference type="EMBL" id="FNDW01000013">
    <property type="protein sequence ID" value="SDI75588.1"/>
    <property type="molecule type" value="Genomic_DNA"/>
</dbReference>
<dbReference type="OrthoDB" id="9800855at2"/>
<evidence type="ECO:0000256" key="4">
    <source>
        <dbReference type="ARBA" id="ARBA00022801"/>
    </source>
</evidence>
<evidence type="ECO:0000256" key="1">
    <source>
        <dbReference type="ARBA" id="ARBA00001668"/>
    </source>
</evidence>
<dbReference type="Gene3D" id="1.10.8.50">
    <property type="match status" value="1"/>
</dbReference>
<keyword evidence="11" id="KW-0540">Nuclease</keyword>
<evidence type="ECO:0000256" key="8">
    <source>
        <dbReference type="ARBA" id="ARBA00023268"/>
    </source>
</evidence>
<dbReference type="STRING" id="311334.SAMN05421846_1139"/>
<proteinExistence type="inferred from homology"/>
<dbReference type="GO" id="GO:0003684">
    <property type="term" value="F:damaged DNA binding"/>
    <property type="evidence" value="ECO:0007669"/>
    <property type="project" value="InterPro"/>
</dbReference>
<keyword evidence="3" id="KW-0227">DNA damage</keyword>
<evidence type="ECO:0000313" key="11">
    <source>
        <dbReference type="EMBL" id="SDI75588.1"/>
    </source>
</evidence>
<organism evidence="11 12">
    <name type="scientific">Chryseobacterium taeanense</name>
    <dbReference type="NCBI Taxonomy" id="311334"/>
    <lineage>
        <taxon>Bacteria</taxon>
        <taxon>Pseudomonadati</taxon>
        <taxon>Bacteroidota</taxon>
        <taxon>Flavobacteriia</taxon>
        <taxon>Flavobacteriales</taxon>
        <taxon>Weeksellaceae</taxon>
        <taxon>Chryseobacterium group</taxon>
        <taxon>Chryseobacterium</taxon>
    </lineage>
</organism>
<evidence type="ECO:0000313" key="12">
    <source>
        <dbReference type="Proteomes" id="UP000198869"/>
    </source>
</evidence>
<evidence type="ECO:0000259" key="10">
    <source>
        <dbReference type="PROSITE" id="PS51068"/>
    </source>
</evidence>
<dbReference type="PROSITE" id="PS51068">
    <property type="entry name" value="FPG_CAT"/>
    <property type="match status" value="1"/>
</dbReference>
<keyword evidence="8" id="KW-0511">Multifunctional enzyme</keyword>
<dbReference type="AlphaFoldDB" id="A0A1G8N5Z0"/>
<comment type="similarity">
    <text evidence="2">Belongs to the FPG family.</text>
</comment>
<dbReference type="SMART" id="SM01232">
    <property type="entry name" value="H2TH"/>
    <property type="match status" value="1"/>
</dbReference>
<dbReference type="GO" id="GO:0008270">
    <property type="term" value="F:zinc ion binding"/>
    <property type="evidence" value="ECO:0007669"/>
    <property type="project" value="InterPro"/>
</dbReference>
<keyword evidence="7" id="KW-0456">Lyase</keyword>
<protein>
    <submittedName>
        <fullName evidence="11">Endonuclease-8</fullName>
    </submittedName>
</protein>
<evidence type="ECO:0000256" key="5">
    <source>
        <dbReference type="ARBA" id="ARBA00023125"/>
    </source>
</evidence>
<sequence>MPEGPSILLMKESIQKFEGEKVIEAGGNAKIDKEILTGRTLKQIKTFGKQTYLVFDDVAVRIHLLMFGSHSVDEQTKPDRQLRLSLIFSNGSMYFYTCNVKMVDTEFLKKIDWEADVMSDNWKPLKAEKKLKSNPEMMVCDALMDQDIFSGVGNIIKNEVLFRIGVQPESLLGKMPPKKIKELIKEARNYSFDFLEWKRDFTLKKHWKAHTKKICPKCGENLIKKQTGKGKRRSFYCEIDQELYQ</sequence>
<keyword evidence="9" id="KW-0326">Glycosidase</keyword>
<dbReference type="PANTHER" id="PTHR22993:SF9">
    <property type="entry name" value="FORMAMIDOPYRIMIDINE-DNA GLYCOSYLASE"/>
    <property type="match status" value="1"/>
</dbReference>
<dbReference type="GO" id="GO:0016829">
    <property type="term" value="F:lyase activity"/>
    <property type="evidence" value="ECO:0007669"/>
    <property type="project" value="UniProtKB-KW"/>
</dbReference>
<keyword evidence="4" id="KW-0378">Hydrolase</keyword>
<dbReference type="Pfam" id="PF06831">
    <property type="entry name" value="H2TH"/>
    <property type="match status" value="1"/>
</dbReference>
<evidence type="ECO:0000256" key="6">
    <source>
        <dbReference type="ARBA" id="ARBA00023204"/>
    </source>
</evidence>
<dbReference type="GO" id="GO:0003906">
    <property type="term" value="F:DNA-(apurinic or apyrimidinic site) endonuclease activity"/>
    <property type="evidence" value="ECO:0007669"/>
    <property type="project" value="InterPro"/>
</dbReference>
<dbReference type="GO" id="GO:0006284">
    <property type="term" value="P:base-excision repair"/>
    <property type="evidence" value="ECO:0007669"/>
    <property type="project" value="InterPro"/>
</dbReference>
<dbReference type="RefSeq" id="WP_089860877.1">
    <property type="nucleotide sequence ID" value="NZ_FNDW01000013.1"/>
</dbReference>
<dbReference type="SUPFAM" id="SSF81624">
    <property type="entry name" value="N-terminal domain of MutM-like DNA repair proteins"/>
    <property type="match status" value="1"/>
</dbReference>
<keyword evidence="12" id="KW-1185">Reference proteome</keyword>
<keyword evidence="11" id="KW-0255">Endonuclease</keyword>
<accession>A0A1G8N5Z0</accession>
<dbReference type="InterPro" id="IPR015886">
    <property type="entry name" value="H2TH_FPG"/>
</dbReference>
<keyword evidence="5" id="KW-0238">DNA-binding</keyword>
<evidence type="ECO:0000256" key="2">
    <source>
        <dbReference type="ARBA" id="ARBA00009409"/>
    </source>
</evidence>
<dbReference type="Gene3D" id="3.20.190.10">
    <property type="entry name" value="MutM-like, N-terminal"/>
    <property type="match status" value="1"/>
</dbReference>
<keyword evidence="6" id="KW-0234">DNA repair</keyword>
<feature type="domain" description="Formamidopyrimidine-DNA glycosylase catalytic" evidence="10">
    <location>
        <begin position="2"/>
        <end position="91"/>
    </location>
</feature>
<dbReference type="InterPro" id="IPR035937">
    <property type="entry name" value="FPG_N"/>
</dbReference>
<reference evidence="12" key="1">
    <citation type="submission" date="2016-10" db="EMBL/GenBank/DDBJ databases">
        <authorList>
            <person name="Varghese N."/>
            <person name="Submissions S."/>
        </authorList>
    </citation>
    <scope>NUCLEOTIDE SEQUENCE [LARGE SCALE GENOMIC DNA]</scope>
    <source>
        <strain evidence="12">DSM 17071</strain>
    </source>
</reference>
<dbReference type="SUPFAM" id="SSF46946">
    <property type="entry name" value="S13-like H2TH domain"/>
    <property type="match status" value="1"/>
</dbReference>
<comment type="catalytic activity">
    <reaction evidence="1">
        <text>Hydrolysis of DNA containing ring-opened 7-methylguanine residues, releasing 2,6-diamino-4-hydroxy-5-(N-methyl)formamidopyrimidine.</text>
        <dbReference type="EC" id="3.2.2.23"/>
    </reaction>
</comment>
<dbReference type="SMART" id="SM00898">
    <property type="entry name" value="Fapy_DNA_glyco"/>
    <property type="match status" value="1"/>
</dbReference>
<evidence type="ECO:0000256" key="3">
    <source>
        <dbReference type="ARBA" id="ARBA00022763"/>
    </source>
</evidence>
<dbReference type="GO" id="GO:0008534">
    <property type="term" value="F:oxidized purine nucleobase lesion DNA N-glycosylase activity"/>
    <property type="evidence" value="ECO:0007669"/>
    <property type="project" value="UniProtKB-EC"/>
</dbReference>
<gene>
    <name evidence="11" type="ORF">SAMN05421846_1139</name>
</gene>
<dbReference type="Proteomes" id="UP000198869">
    <property type="component" value="Unassembled WGS sequence"/>
</dbReference>
<name>A0A1G8N5Z0_9FLAO</name>